<dbReference type="GO" id="GO:0016020">
    <property type="term" value="C:membrane"/>
    <property type="evidence" value="ECO:0007669"/>
    <property type="project" value="UniProtKB-SubCell"/>
</dbReference>
<keyword evidence="3" id="KW-1003">Cell membrane</keyword>
<feature type="transmembrane region" description="Helical" evidence="7">
    <location>
        <begin position="124"/>
        <end position="146"/>
    </location>
</feature>
<keyword evidence="5 7" id="KW-1133">Transmembrane helix</keyword>
<reference evidence="8" key="1">
    <citation type="submission" date="2019-08" db="EMBL/GenBank/DDBJ databases">
        <authorList>
            <person name="Kucharzyk K."/>
            <person name="Murdoch R.W."/>
            <person name="Higgins S."/>
            <person name="Loffler F."/>
        </authorList>
    </citation>
    <scope>NUCLEOTIDE SEQUENCE</scope>
</reference>
<evidence type="ECO:0000256" key="7">
    <source>
        <dbReference type="SAM" id="Phobius"/>
    </source>
</evidence>
<feature type="transmembrane region" description="Helical" evidence="7">
    <location>
        <begin position="37"/>
        <end position="58"/>
    </location>
</feature>
<accession>A0A644YX45</accession>
<proteinExistence type="predicted"/>
<feature type="transmembrane region" description="Helical" evidence="7">
    <location>
        <begin position="290"/>
        <end position="307"/>
    </location>
</feature>
<feature type="transmembrane region" description="Helical" evidence="7">
    <location>
        <begin position="98"/>
        <end position="118"/>
    </location>
</feature>
<dbReference type="GO" id="GO:0055085">
    <property type="term" value="P:transmembrane transport"/>
    <property type="evidence" value="ECO:0007669"/>
    <property type="project" value="InterPro"/>
</dbReference>
<organism evidence="8">
    <name type="scientific">bioreactor metagenome</name>
    <dbReference type="NCBI Taxonomy" id="1076179"/>
    <lineage>
        <taxon>unclassified sequences</taxon>
        <taxon>metagenomes</taxon>
        <taxon>ecological metagenomes</taxon>
    </lineage>
</organism>
<evidence type="ECO:0000256" key="4">
    <source>
        <dbReference type="ARBA" id="ARBA00022692"/>
    </source>
</evidence>
<evidence type="ECO:0000256" key="1">
    <source>
        <dbReference type="ARBA" id="ARBA00004141"/>
    </source>
</evidence>
<dbReference type="AlphaFoldDB" id="A0A644YX45"/>
<feature type="transmembrane region" description="Helical" evidence="7">
    <location>
        <begin position="64"/>
        <end position="86"/>
    </location>
</feature>
<evidence type="ECO:0000313" key="8">
    <source>
        <dbReference type="EMBL" id="MPM32421.1"/>
    </source>
</evidence>
<sequence>MQNLVYILSVVLPLLVALGLGFYTRKKNILSPQAIEGMKTFVVKFALPALLFGLFFTAEFESSLLVFSATTFVLGYLGLGFGILVAKPFVKRSPMLQYMNVGWEVGLLGYSLFALLFGAENLRYMALMDFGQVLFVFSGFFTLLYARNGQGLKESFKSLLRNPIPWSMLLGVAFAASGASKALEPSGIASLIVSICNFLSAPLSCLIFIVVGYGIEFNKKNIGTAVISAILRTFVCSILCLVSLFVVGKFLVLSEAMRWAVIMFYLAPAPYVLTIFALNDQERADISMSLTMQTIVSISAFILIVLFRG</sequence>
<feature type="transmembrane region" description="Helical" evidence="7">
    <location>
        <begin position="188"/>
        <end position="213"/>
    </location>
</feature>
<protein>
    <recommendedName>
        <fullName evidence="9">Membrane transport protein</fullName>
    </recommendedName>
</protein>
<evidence type="ECO:0000256" key="6">
    <source>
        <dbReference type="ARBA" id="ARBA00023136"/>
    </source>
</evidence>
<feature type="transmembrane region" description="Helical" evidence="7">
    <location>
        <begin position="6"/>
        <end position="25"/>
    </location>
</feature>
<name>A0A644YX45_9ZZZZ</name>
<dbReference type="InterPro" id="IPR004776">
    <property type="entry name" value="Mem_transp_PIN-like"/>
</dbReference>
<gene>
    <name evidence="8" type="ORF">SDC9_78983</name>
</gene>
<dbReference type="PANTHER" id="PTHR36838:SF3">
    <property type="entry name" value="TRANSPORTER AUXIN EFFLUX CARRIER EC FAMILY"/>
    <property type="match status" value="1"/>
</dbReference>
<keyword evidence="2" id="KW-0813">Transport</keyword>
<dbReference type="PANTHER" id="PTHR36838">
    <property type="entry name" value="AUXIN EFFLUX CARRIER FAMILY PROTEIN"/>
    <property type="match status" value="1"/>
</dbReference>
<keyword evidence="4 7" id="KW-0812">Transmembrane</keyword>
<feature type="transmembrane region" description="Helical" evidence="7">
    <location>
        <begin position="259"/>
        <end position="278"/>
    </location>
</feature>
<comment type="caution">
    <text evidence="8">The sequence shown here is derived from an EMBL/GenBank/DDBJ whole genome shotgun (WGS) entry which is preliminary data.</text>
</comment>
<evidence type="ECO:0008006" key="9">
    <source>
        <dbReference type="Google" id="ProtNLM"/>
    </source>
</evidence>
<evidence type="ECO:0000256" key="3">
    <source>
        <dbReference type="ARBA" id="ARBA00022475"/>
    </source>
</evidence>
<dbReference type="Pfam" id="PF03547">
    <property type="entry name" value="Mem_trans"/>
    <property type="match status" value="1"/>
</dbReference>
<dbReference type="EMBL" id="VSSQ01006355">
    <property type="protein sequence ID" value="MPM32421.1"/>
    <property type="molecule type" value="Genomic_DNA"/>
</dbReference>
<evidence type="ECO:0000256" key="2">
    <source>
        <dbReference type="ARBA" id="ARBA00022448"/>
    </source>
</evidence>
<feature type="transmembrane region" description="Helical" evidence="7">
    <location>
        <begin position="225"/>
        <end position="247"/>
    </location>
</feature>
<keyword evidence="6 7" id="KW-0472">Membrane</keyword>
<evidence type="ECO:0000256" key="5">
    <source>
        <dbReference type="ARBA" id="ARBA00022989"/>
    </source>
</evidence>
<comment type="subcellular location">
    <subcellularLocation>
        <location evidence="1">Membrane</location>
        <topology evidence="1">Multi-pass membrane protein</topology>
    </subcellularLocation>
</comment>